<evidence type="ECO:0000313" key="2">
    <source>
        <dbReference type="Proteomes" id="UP001597568"/>
    </source>
</evidence>
<dbReference type="EMBL" id="JBHUOR010000041">
    <property type="protein sequence ID" value="MFD2868475.1"/>
    <property type="molecule type" value="Genomic_DNA"/>
</dbReference>
<name>A0ABW5Y0B5_9BACL</name>
<evidence type="ECO:0000313" key="1">
    <source>
        <dbReference type="EMBL" id="MFD2868475.1"/>
    </source>
</evidence>
<comment type="caution">
    <text evidence="1">The sequence shown here is derived from an EMBL/GenBank/DDBJ whole genome shotgun (WGS) entry which is preliminary data.</text>
</comment>
<dbReference type="InterPro" id="IPR021145">
    <property type="entry name" value="Portal_protein_SPP1_Gp6-like"/>
</dbReference>
<gene>
    <name evidence="1" type="ORF">ACFSY7_08185</name>
</gene>
<accession>A0ABW5Y0B5</accession>
<proteinExistence type="predicted"/>
<keyword evidence="2" id="KW-1185">Reference proteome</keyword>
<sequence length="472" mass="52974">MGPRSSVSYVLDNVNTDTVAEAIALHKNSKSITSALYQRYLQKGLEIQSRTVEDITKPNNQLTNDFRGYIVDQVTGYLFGNEVSYTVDEVSYENAQAVAQSFNNLLDDLITTNEMADLDAELCTYMSAAGYAARLMYLENVEDPEQSLEESEFPPLRVMNIPAWEIFFVYNGTKRTHAIRYQETAPVKEGGEKGLLVTVYTDTELTRFATNEKGELLLVETKPHGFNHIPVALFQNNNEEMCDFEKVEPLIDAYDVVTSDSVNEIEAFAHAYLALEGIEMEKEEAEKAKRTGVLTLPTSYDGQSGKAYFITKNVNDGFLENTKNMLVSNIHKFSSSVNMADESFSGSAQSGESRKWKMMDLEAKAGTKARKFSKGLREQFKVICSNWRIITDGIDYRKISFGFSRNVPQDKAHLAEFATKMKGIISDETLFDNIKGIVDDSKYEKKLIERETSAYSTQLGPLVGDDDAETNS</sequence>
<reference evidence="2" key="1">
    <citation type="journal article" date="2019" name="Int. J. Syst. Evol. Microbiol.">
        <title>The Global Catalogue of Microorganisms (GCM) 10K type strain sequencing project: providing services to taxonomists for standard genome sequencing and annotation.</title>
        <authorList>
            <consortium name="The Broad Institute Genomics Platform"/>
            <consortium name="The Broad Institute Genome Sequencing Center for Infectious Disease"/>
            <person name="Wu L."/>
            <person name="Ma J."/>
        </authorList>
    </citation>
    <scope>NUCLEOTIDE SEQUENCE [LARGE SCALE GENOMIC DNA]</scope>
    <source>
        <strain evidence="2">KCTC 33522</strain>
    </source>
</reference>
<protein>
    <submittedName>
        <fullName evidence="1">Phage portal protein</fullName>
    </submittedName>
</protein>
<dbReference type="Proteomes" id="UP001597568">
    <property type="component" value="Unassembled WGS sequence"/>
</dbReference>
<dbReference type="Pfam" id="PF05133">
    <property type="entry name" value="SPP1_portal"/>
    <property type="match status" value="1"/>
</dbReference>
<dbReference type="InterPro" id="IPR006428">
    <property type="entry name" value="Portal_SPP1-type"/>
</dbReference>
<dbReference type="RefSeq" id="WP_380147527.1">
    <property type="nucleotide sequence ID" value="NZ_JBHUOR010000041.1"/>
</dbReference>
<organism evidence="1 2">
    <name type="scientific">Kurthia populi</name>
    <dbReference type="NCBI Taxonomy" id="1562132"/>
    <lineage>
        <taxon>Bacteria</taxon>
        <taxon>Bacillati</taxon>
        <taxon>Bacillota</taxon>
        <taxon>Bacilli</taxon>
        <taxon>Bacillales</taxon>
        <taxon>Caryophanaceae</taxon>
        <taxon>Kurthia</taxon>
    </lineage>
</organism>
<dbReference type="NCBIfam" id="TIGR01538">
    <property type="entry name" value="portal_SPP1"/>
    <property type="match status" value="1"/>
</dbReference>